<reference evidence="1" key="1">
    <citation type="journal article" date="2014" name="Front. Microbiol.">
        <title>High frequency of phylogenetically diverse reductive dehalogenase-homologous genes in deep subseafloor sedimentary metagenomes.</title>
        <authorList>
            <person name="Kawai M."/>
            <person name="Futagami T."/>
            <person name="Toyoda A."/>
            <person name="Takaki Y."/>
            <person name="Nishi S."/>
            <person name="Hori S."/>
            <person name="Arai W."/>
            <person name="Tsubouchi T."/>
            <person name="Morono Y."/>
            <person name="Uchiyama I."/>
            <person name="Ito T."/>
            <person name="Fujiyama A."/>
            <person name="Inagaki F."/>
            <person name="Takami H."/>
        </authorList>
    </citation>
    <scope>NUCLEOTIDE SEQUENCE</scope>
    <source>
        <strain evidence="1">Expedition CK06-06</strain>
    </source>
</reference>
<evidence type="ECO:0008006" key="2">
    <source>
        <dbReference type="Google" id="ProtNLM"/>
    </source>
</evidence>
<name>X1NVU7_9ZZZZ</name>
<accession>X1NVU7</accession>
<sequence>AVGYPDEEDPINHFRSEREPLDSIAKWYGFD</sequence>
<gene>
    <name evidence="1" type="ORF">S06H3_32683</name>
</gene>
<organism evidence="1">
    <name type="scientific">marine sediment metagenome</name>
    <dbReference type="NCBI Taxonomy" id="412755"/>
    <lineage>
        <taxon>unclassified sequences</taxon>
        <taxon>metagenomes</taxon>
        <taxon>ecological metagenomes</taxon>
    </lineage>
</organism>
<evidence type="ECO:0000313" key="1">
    <source>
        <dbReference type="EMBL" id="GAI30905.1"/>
    </source>
</evidence>
<dbReference type="SUPFAM" id="SSF55469">
    <property type="entry name" value="FMN-dependent nitroreductase-like"/>
    <property type="match status" value="1"/>
</dbReference>
<comment type="caution">
    <text evidence="1">The sequence shown here is derived from an EMBL/GenBank/DDBJ whole genome shotgun (WGS) entry which is preliminary data.</text>
</comment>
<protein>
    <recommendedName>
        <fullName evidence="2">Nitroreductase</fullName>
    </recommendedName>
</protein>
<dbReference type="GO" id="GO:0016491">
    <property type="term" value="F:oxidoreductase activity"/>
    <property type="evidence" value="ECO:0007669"/>
    <property type="project" value="InterPro"/>
</dbReference>
<feature type="non-terminal residue" evidence="1">
    <location>
        <position position="1"/>
    </location>
</feature>
<proteinExistence type="predicted"/>
<dbReference type="InterPro" id="IPR000415">
    <property type="entry name" value="Nitroreductase-like"/>
</dbReference>
<dbReference type="AlphaFoldDB" id="X1NVU7"/>
<dbReference type="Gene3D" id="3.40.109.10">
    <property type="entry name" value="NADH Oxidase"/>
    <property type="match status" value="1"/>
</dbReference>
<dbReference type="EMBL" id="BARV01019449">
    <property type="protein sequence ID" value="GAI30905.1"/>
    <property type="molecule type" value="Genomic_DNA"/>
</dbReference>